<dbReference type="Proteomes" id="UP000887013">
    <property type="component" value="Unassembled WGS sequence"/>
</dbReference>
<evidence type="ECO:0000313" key="2">
    <source>
        <dbReference type="EMBL" id="GFT40851.1"/>
    </source>
</evidence>
<dbReference type="EMBL" id="BMAW01109938">
    <property type="protein sequence ID" value="GFT40851.1"/>
    <property type="molecule type" value="Genomic_DNA"/>
</dbReference>
<accession>A0A8X6NXI0</accession>
<proteinExistence type="predicted"/>
<feature type="signal peptide" evidence="1">
    <location>
        <begin position="1"/>
        <end position="18"/>
    </location>
</feature>
<keyword evidence="3" id="KW-1185">Reference proteome</keyword>
<sequence length="96" mass="10792">MIKVVIFVFALVAIAACSLEVLPSYSHYRGISHHGNGISNRYFTKTEGLGYGIRYGPYGLEYDGYGLRYGRYDPYDLGYGYGLGYGYNGLGYYGYF</sequence>
<gene>
    <name evidence="2" type="ORF">NPIL_48711</name>
</gene>
<dbReference type="AlphaFoldDB" id="A0A8X6NXI0"/>
<name>A0A8X6NXI0_NEPPI</name>
<protein>
    <submittedName>
        <fullName evidence="2">Uncharacterized protein</fullName>
    </submittedName>
</protein>
<dbReference type="OrthoDB" id="6437169at2759"/>
<reference evidence="2" key="1">
    <citation type="submission" date="2020-08" db="EMBL/GenBank/DDBJ databases">
        <title>Multicomponent nature underlies the extraordinary mechanical properties of spider dragline silk.</title>
        <authorList>
            <person name="Kono N."/>
            <person name="Nakamura H."/>
            <person name="Mori M."/>
            <person name="Yoshida Y."/>
            <person name="Ohtoshi R."/>
            <person name="Malay A.D."/>
            <person name="Moran D.A.P."/>
            <person name="Tomita M."/>
            <person name="Numata K."/>
            <person name="Arakawa K."/>
        </authorList>
    </citation>
    <scope>NUCLEOTIDE SEQUENCE</scope>
</reference>
<organism evidence="2 3">
    <name type="scientific">Nephila pilipes</name>
    <name type="common">Giant wood spider</name>
    <name type="synonym">Nephila maculata</name>
    <dbReference type="NCBI Taxonomy" id="299642"/>
    <lineage>
        <taxon>Eukaryota</taxon>
        <taxon>Metazoa</taxon>
        <taxon>Ecdysozoa</taxon>
        <taxon>Arthropoda</taxon>
        <taxon>Chelicerata</taxon>
        <taxon>Arachnida</taxon>
        <taxon>Araneae</taxon>
        <taxon>Araneomorphae</taxon>
        <taxon>Entelegynae</taxon>
        <taxon>Araneoidea</taxon>
        <taxon>Nephilidae</taxon>
        <taxon>Nephila</taxon>
    </lineage>
</organism>
<feature type="chain" id="PRO_5036498453" evidence="1">
    <location>
        <begin position="19"/>
        <end position="96"/>
    </location>
</feature>
<evidence type="ECO:0000313" key="3">
    <source>
        <dbReference type="Proteomes" id="UP000887013"/>
    </source>
</evidence>
<comment type="caution">
    <text evidence="2">The sequence shown here is derived from an EMBL/GenBank/DDBJ whole genome shotgun (WGS) entry which is preliminary data.</text>
</comment>
<evidence type="ECO:0000256" key="1">
    <source>
        <dbReference type="SAM" id="SignalP"/>
    </source>
</evidence>
<keyword evidence="1" id="KW-0732">Signal</keyword>
<dbReference type="PROSITE" id="PS51257">
    <property type="entry name" value="PROKAR_LIPOPROTEIN"/>
    <property type="match status" value="1"/>
</dbReference>